<evidence type="ECO:0000313" key="1">
    <source>
        <dbReference type="EMBL" id="KAI4318907.1"/>
    </source>
</evidence>
<proteinExistence type="predicted"/>
<evidence type="ECO:0000313" key="2">
    <source>
        <dbReference type="Proteomes" id="UP001057402"/>
    </source>
</evidence>
<accession>A0ACB9M423</accession>
<reference evidence="2" key="1">
    <citation type="journal article" date="2023" name="Front. Plant Sci.">
        <title>Chromosomal-level genome assembly of Melastoma candidum provides insights into trichome evolution.</title>
        <authorList>
            <person name="Zhong Y."/>
            <person name="Wu W."/>
            <person name="Sun C."/>
            <person name="Zou P."/>
            <person name="Liu Y."/>
            <person name="Dai S."/>
            <person name="Zhou R."/>
        </authorList>
    </citation>
    <scope>NUCLEOTIDE SEQUENCE [LARGE SCALE GENOMIC DNA]</scope>
</reference>
<keyword evidence="2" id="KW-1185">Reference proteome</keyword>
<comment type="caution">
    <text evidence="1">The sequence shown here is derived from an EMBL/GenBank/DDBJ whole genome shotgun (WGS) entry which is preliminary data.</text>
</comment>
<organism evidence="1 2">
    <name type="scientific">Melastoma candidum</name>
    <dbReference type="NCBI Taxonomy" id="119954"/>
    <lineage>
        <taxon>Eukaryota</taxon>
        <taxon>Viridiplantae</taxon>
        <taxon>Streptophyta</taxon>
        <taxon>Embryophyta</taxon>
        <taxon>Tracheophyta</taxon>
        <taxon>Spermatophyta</taxon>
        <taxon>Magnoliopsida</taxon>
        <taxon>eudicotyledons</taxon>
        <taxon>Gunneridae</taxon>
        <taxon>Pentapetalae</taxon>
        <taxon>rosids</taxon>
        <taxon>malvids</taxon>
        <taxon>Myrtales</taxon>
        <taxon>Melastomataceae</taxon>
        <taxon>Melastomatoideae</taxon>
        <taxon>Melastomateae</taxon>
        <taxon>Melastoma</taxon>
    </lineage>
</organism>
<dbReference type="EMBL" id="CM042889">
    <property type="protein sequence ID" value="KAI4318907.1"/>
    <property type="molecule type" value="Genomic_DNA"/>
</dbReference>
<name>A0ACB9M423_9MYRT</name>
<dbReference type="Proteomes" id="UP001057402">
    <property type="component" value="Chromosome 10"/>
</dbReference>
<sequence>MLQSKSRVLIRRIHLGPAHALSLRRYSGRTADPELHATNSGYDPSLFSGKPEETKRVYKPKYDQNEPSSDHENGGVPRSGTADPLVLPGLPFSSSPRIASVGVAPPVEPVAQQKRSETSSSSRPVAAEASCADLDAASPWPPKEKDKEETVAVEEDSDMEYYKHHKASPLSHVKFADTRKPITRATSGTADSAHYGGVPDIVGWRPEQLDTAEEALLRAARIWKESAMTGDPDSPQSRVLRALRGEAMDGPRRAMGRKPNKGENKRNGQCSPRLSAFRSNTMDAGTGSESGDFIHPSDHSRPSVCAQCRSSYEPDGTLDSRTVCSDCKFLLAEDHVDPVRESRGRAHRTRRIGRQRTRYNRSESITRTFSQQFSEMMSRIRHFHSATSADHHSDLETNVRLSQNMSSNSTPSNSRRWVMANSDAESSEFDNGESFYGESESSITFSRHRGFHGDSETISFSAYGWDSDNSVDGQNTMDSEMCFPRGGGSDVDTDTDIDPMHAGVNRWGLDPRGEAEAEGDEDDEEDEWEEESDDEVESVESVDVIGSQTSPLVSLAPTDNNSSDWYQLTVFPEIDGMIRWSIREGRGSNNNGYALPYLDELELPADGDYLESGSFEDLLQYLADNDTSRRGAPPASVSFISSLPLVVVDEDTVKRDSAMACAICKDAFVIGNKVNRLPCCHLYHPSCILPWLSTRNSCPLCRYELPTDDRDYEAEKQDNGQRIQGNRENGQQGLVEDDFTGGGEGEEEPELSRQVLGPEEGLEETSPVQEVRRRGRWLFLAAAPIVSIMGIAIVLFLGNPLGRGGASLSSQQNVMVG</sequence>
<gene>
    <name evidence="1" type="ORF">MLD38_032562</name>
</gene>
<protein>
    <submittedName>
        <fullName evidence="1">Uncharacterized protein</fullName>
    </submittedName>
</protein>